<dbReference type="InterPro" id="IPR011991">
    <property type="entry name" value="ArsR-like_HTH"/>
</dbReference>
<dbReference type="PANTHER" id="PTHR40706:SF1">
    <property type="entry name" value="RIBOFLAVIN KINASE"/>
    <property type="match status" value="1"/>
</dbReference>
<keyword evidence="12 17" id="KW-0460">Magnesium</keyword>
<evidence type="ECO:0000256" key="13">
    <source>
        <dbReference type="ARBA" id="ARBA00029789"/>
    </source>
</evidence>
<dbReference type="EMBL" id="AP018732">
    <property type="protein sequence ID" value="BBE41776.1"/>
    <property type="molecule type" value="Genomic_DNA"/>
</dbReference>
<feature type="binding site" evidence="17">
    <location>
        <position position="176"/>
    </location>
    <ligand>
        <name>Mg(2+)</name>
        <dbReference type="ChEBI" id="CHEBI:18420"/>
    </ligand>
</feature>
<gene>
    <name evidence="17" type="primary">ribK</name>
    <name evidence="19" type="ORF">NAS2_0385</name>
</gene>
<evidence type="ECO:0000256" key="16">
    <source>
        <dbReference type="ARBA" id="ARBA00047857"/>
    </source>
</evidence>
<dbReference type="GO" id="GO:0003700">
    <property type="term" value="F:DNA-binding transcription factor activity"/>
    <property type="evidence" value="ECO:0007669"/>
    <property type="project" value="InterPro"/>
</dbReference>
<evidence type="ECO:0000256" key="14">
    <source>
        <dbReference type="ARBA" id="ARBA00030544"/>
    </source>
</evidence>
<comment type="similarity">
    <text evidence="3 17">Belongs to the archaeal riboflavin kinase family.</text>
</comment>
<keyword evidence="19" id="KW-0238">DNA-binding</keyword>
<dbReference type="Gene3D" id="1.10.10.10">
    <property type="entry name" value="Winged helix-like DNA-binding domain superfamily/Winged helix DNA-binding domain"/>
    <property type="match status" value="1"/>
</dbReference>
<dbReference type="EC" id="2.7.1.161" evidence="4 17"/>
<keyword evidence="7 17" id="KW-0288">FMN</keyword>
<feature type="binding site" evidence="17">
    <location>
        <position position="232"/>
    </location>
    <ligand>
        <name>FMN</name>
        <dbReference type="ChEBI" id="CHEBI:58210"/>
    </ligand>
</feature>
<evidence type="ECO:0000313" key="19">
    <source>
        <dbReference type="EMBL" id="BBE41776.1"/>
    </source>
</evidence>
<dbReference type="InterPro" id="IPR001845">
    <property type="entry name" value="HTH_ArsR_DNA-bd_dom"/>
</dbReference>
<keyword evidence="8 17" id="KW-0808">Transferase</keyword>
<dbReference type="InterPro" id="IPR023602">
    <property type="entry name" value="Riboflavin_kinase_CTP-dep"/>
</dbReference>
<dbReference type="SUPFAM" id="SSF82114">
    <property type="entry name" value="Riboflavin kinase-like"/>
    <property type="match status" value="1"/>
</dbReference>
<feature type="binding site" evidence="17">
    <location>
        <position position="174"/>
    </location>
    <ligand>
        <name>Mg(2+)</name>
        <dbReference type="ChEBI" id="CHEBI:18420"/>
    </ligand>
</feature>
<dbReference type="InterPro" id="IPR036390">
    <property type="entry name" value="WH_DNA-bd_sf"/>
</dbReference>
<dbReference type="SMART" id="SM00418">
    <property type="entry name" value="HTH_ARSR"/>
    <property type="match status" value="1"/>
</dbReference>
<evidence type="ECO:0000256" key="15">
    <source>
        <dbReference type="ARBA" id="ARBA00033116"/>
    </source>
</evidence>
<keyword evidence="9 17" id="KW-0479">Metal-binding</keyword>
<keyword evidence="6 17" id="KW-0285">Flavoprotein</keyword>
<evidence type="ECO:0000256" key="11">
    <source>
        <dbReference type="ARBA" id="ARBA00022777"/>
    </source>
</evidence>
<dbReference type="GO" id="GO:0000287">
    <property type="term" value="F:magnesium ion binding"/>
    <property type="evidence" value="ECO:0007669"/>
    <property type="project" value="UniProtKB-UniRule"/>
</dbReference>
<evidence type="ECO:0000256" key="6">
    <source>
        <dbReference type="ARBA" id="ARBA00022630"/>
    </source>
</evidence>
<dbReference type="InterPro" id="IPR023470">
    <property type="entry name" value="Riboflavin_kinase_archaeal"/>
</dbReference>
<dbReference type="KEGG" id="ccai:NAS2_0385"/>
<dbReference type="AlphaFoldDB" id="A0A4P2VB77"/>
<evidence type="ECO:0000256" key="4">
    <source>
        <dbReference type="ARBA" id="ARBA00011987"/>
    </source>
</evidence>
<dbReference type="InterPro" id="IPR023465">
    <property type="entry name" value="Riboflavin_kinase_dom_sf"/>
</dbReference>
<reference evidence="19 20" key="1">
    <citation type="journal article" date="2019" name="ISME J.">
        <title>Isolation and characterization of a thermophilic sulfur- and iron-reducing thaumarchaeote from a terrestrial acidic hot spring.</title>
        <authorList>
            <person name="Kato S."/>
            <person name="Itoh T."/>
            <person name="Yuki M."/>
            <person name="Nagamori M."/>
            <person name="Ohnishi M."/>
            <person name="Uematsu K."/>
            <person name="Suzuki K."/>
            <person name="Takashina T."/>
            <person name="Ohkuma M."/>
        </authorList>
    </citation>
    <scope>NUCLEOTIDE SEQUENCE [LARGE SCALE GENOMIC DNA]</scope>
    <source>
        <strain evidence="19 20">NAS-02</strain>
    </source>
</reference>
<evidence type="ECO:0000313" key="20">
    <source>
        <dbReference type="Proteomes" id="UP000509448"/>
    </source>
</evidence>
<dbReference type="Pfam" id="PF12840">
    <property type="entry name" value="HTH_20"/>
    <property type="match status" value="1"/>
</dbReference>
<proteinExistence type="inferred from homology"/>
<keyword evidence="20" id="KW-1185">Reference proteome</keyword>
<comment type="caution">
    <text evidence="17">Lacks conserved residue(s) required for the propagation of feature annotation.</text>
</comment>
<accession>A0A4P2VB77</accession>
<protein>
    <recommendedName>
        <fullName evidence="5 17">Riboflavin kinase</fullName>
        <shortName evidence="17">RFK</shortName>
        <ecNumber evidence="4 17">2.7.1.161</ecNumber>
    </recommendedName>
    <alternativeName>
        <fullName evidence="14 17">CTP-dependent riboflavin kinase</fullName>
    </alternativeName>
    <alternativeName>
        <fullName evidence="15 17">CTP:riboflavin 5'-phosphotransferase</fullName>
    </alternativeName>
    <alternativeName>
        <fullName evidence="13 17">Flavokinase</fullName>
    </alternativeName>
</protein>
<dbReference type="PANTHER" id="PTHR40706">
    <property type="entry name" value="RIBOFLAVIN KINASE"/>
    <property type="match status" value="1"/>
</dbReference>
<dbReference type="CDD" id="cd00090">
    <property type="entry name" value="HTH_ARSR"/>
    <property type="match status" value="1"/>
</dbReference>
<dbReference type="GO" id="GO:0003677">
    <property type="term" value="F:DNA binding"/>
    <property type="evidence" value="ECO:0007669"/>
    <property type="project" value="UniProtKB-KW"/>
</dbReference>
<evidence type="ECO:0000256" key="10">
    <source>
        <dbReference type="ARBA" id="ARBA00022741"/>
    </source>
</evidence>
<comment type="function">
    <text evidence="1 17">Catalyzes the CTP-dependent phosphorylation of riboflavin (vitamin B2) to form flavin mononucleotide (FMN).</text>
</comment>
<dbReference type="GO" id="GO:0009398">
    <property type="term" value="P:FMN biosynthetic process"/>
    <property type="evidence" value="ECO:0007669"/>
    <property type="project" value="UniProtKB-UniRule"/>
</dbReference>
<evidence type="ECO:0000256" key="9">
    <source>
        <dbReference type="ARBA" id="ARBA00022723"/>
    </source>
</evidence>
<keyword evidence="11 17" id="KW-0418">Kinase</keyword>
<comment type="cofactor">
    <cofactor evidence="17">
        <name>Mg(2+)</name>
        <dbReference type="ChEBI" id="CHEBI:18420"/>
    </cofactor>
    <text evidence="17">Binds 1 Mg(2+) ion per subunit.</text>
</comment>
<dbReference type="InterPro" id="IPR039063">
    <property type="entry name" value="RibK_CTP-dep"/>
</dbReference>
<evidence type="ECO:0000256" key="1">
    <source>
        <dbReference type="ARBA" id="ARBA00003072"/>
    </source>
</evidence>
<sequence>MHARCAAAFNLSLIVATKNFVVNVILWGSAARVVATNARRGRARPAPTHMQTLLELLLMGARDGPVPVTTVELARRIGRSQQAASKHLEMLEEEGLVERYRRGRSTEVRLTAKGVNELVGLYLILRSMLEEPPESYVFTGTVFSGMGEGRYYMSLDGYRRQFAEKLGFEPYPGTLNVRLESPAQSMQLRELTMRGGIRVKGFTDGVRTYGDVTCYRALVEDVAGAIVVAERTHYDYTVLEVIAPVNLREALGLRDGDSVSVRAFFRRE</sequence>
<organism evidence="19 20">
    <name type="scientific">Conexivisphaera calida</name>
    <dbReference type="NCBI Taxonomy" id="1874277"/>
    <lineage>
        <taxon>Archaea</taxon>
        <taxon>Nitrososphaerota</taxon>
        <taxon>Conexivisphaeria</taxon>
        <taxon>Conexivisphaerales</taxon>
        <taxon>Conexivisphaeraceae</taxon>
        <taxon>Conexivisphaera</taxon>
    </lineage>
</organism>
<feature type="binding site" evidence="17">
    <location>
        <begin position="145"/>
        <end position="150"/>
    </location>
    <ligand>
        <name>CDP</name>
        <dbReference type="ChEBI" id="CHEBI:58069"/>
    </ligand>
</feature>
<dbReference type="GO" id="GO:0000166">
    <property type="term" value="F:nucleotide binding"/>
    <property type="evidence" value="ECO:0007669"/>
    <property type="project" value="UniProtKB-UniRule"/>
</dbReference>
<evidence type="ECO:0000256" key="17">
    <source>
        <dbReference type="HAMAP-Rule" id="MF_01285"/>
    </source>
</evidence>
<dbReference type="InterPro" id="IPR036388">
    <property type="entry name" value="WH-like_DNA-bd_sf"/>
</dbReference>
<keyword evidence="10 17" id="KW-0547">Nucleotide-binding</keyword>
<comment type="catalytic activity">
    <reaction evidence="16 17">
        <text>riboflavin + CTP = CDP + FMN + H(+)</text>
        <dbReference type="Rhea" id="RHEA:25021"/>
        <dbReference type="ChEBI" id="CHEBI:15378"/>
        <dbReference type="ChEBI" id="CHEBI:37563"/>
        <dbReference type="ChEBI" id="CHEBI:57986"/>
        <dbReference type="ChEBI" id="CHEBI:58069"/>
        <dbReference type="ChEBI" id="CHEBI:58210"/>
        <dbReference type="EC" id="2.7.1.161"/>
    </reaction>
</comment>
<dbReference type="SUPFAM" id="SSF46785">
    <property type="entry name" value="Winged helix' DNA-binding domain"/>
    <property type="match status" value="1"/>
</dbReference>
<dbReference type="UniPathway" id="UPA00276">
    <property type="reaction ID" value="UER00929"/>
</dbReference>
<dbReference type="GO" id="GO:0009231">
    <property type="term" value="P:riboflavin biosynthetic process"/>
    <property type="evidence" value="ECO:0007669"/>
    <property type="project" value="InterPro"/>
</dbReference>
<dbReference type="HAMAP" id="MF_01285">
    <property type="entry name" value="Riboflavin_kinase"/>
    <property type="match status" value="1"/>
</dbReference>
<evidence type="ECO:0000256" key="5">
    <source>
        <dbReference type="ARBA" id="ARBA00017394"/>
    </source>
</evidence>
<evidence type="ECO:0000259" key="18">
    <source>
        <dbReference type="SMART" id="SM00418"/>
    </source>
</evidence>
<evidence type="ECO:0000256" key="7">
    <source>
        <dbReference type="ARBA" id="ARBA00022643"/>
    </source>
</evidence>
<name>A0A4P2VB77_9ARCH</name>
<feature type="binding site" evidence="17">
    <location>
        <position position="240"/>
    </location>
    <ligand>
        <name>FMN</name>
        <dbReference type="ChEBI" id="CHEBI:58210"/>
    </ligand>
</feature>
<feature type="domain" description="HTH arsR-type" evidence="18">
    <location>
        <begin position="51"/>
        <end position="124"/>
    </location>
</feature>
<dbReference type="GO" id="GO:0008531">
    <property type="term" value="F:riboflavin kinase activity"/>
    <property type="evidence" value="ECO:0007669"/>
    <property type="project" value="InterPro"/>
</dbReference>
<evidence type="ECO:0000256" key="3">
    <source>
        <dbReference type="ARBA" id="ARBA00006428"/>
    </source>
</evidence>
<feature type="binding site" evidence="17">
    <location>
        <begin position="245"/>
        <end position="248"/>
    </location>
    <ligand>
        <name>CDP</name>
        <dbReference type="ChEBI" id="CHEBI:58069"/>
    </ligand>
</feature>
<dbReference type="Pfam" id="PF01982">
    <property type="entry name" value="CTP-dep_RFKase"/>
    <property type="match status" value="1"/>
</dbReference>
<evidence type="ECO:0000256" key="8">
    <source>
        <dbReference type="ARBA" id="ARBA00022679"/>
    </source>
</evidence>
<evidence type="ECO:0000256" key="12">
    <source>
        <dbReference type="ARBA" id="ARBA00022842"/>
    </source>
</evidence>
<dbReference type="Proteomes" id="UP000509448">
    <property type="component" value="Chromosome"/>
</dbReference>
<dbReference type="Gene3D" id="2.40.30.30">
    <property type="entry name" value="Riboflavin kinase-like"/>
    <property type="match status" value="1"/>
</dbReference>
<evidence type="ECO:0000256" key="2">
    <source>
        <dbReference type="ARBA" id="ARBA00005219"/>
    </source>
</evidence>
<comment type="pathway">
    <text evidence="2 17">Cofactor biosynthesis; FMN biosynthesis; FMN from riboflavin (CTP route): step 1/1.</text>
</comment>